<evidence type="ECO:0000313" key="1">
    <source>
        <dbReference type="EMBL" id="QHT18202.1"/>
    </source>
</evidence>
<protein>
    <submittedName>
        <fullName evidence="1">Uncharacterized protein</fullName>
    </submittedName>
</protein>
<reference evidence="1" key="1">
    <citation type="journal article" date="2020" name="Nature">
        <title>Giant virus diversity and host interactions through global metagenomics.</title>
        <authorList>
            <person name="Schulz F."/>
            <person name="Roux S."/>
            <person name="Paez-Espino D."/>
            <person name="Jungbluth S."/>
            <person name="Walsh D.A."/>
            <person name="Denef V.J."/>
            <person name="McMahon K.D."/>
            <person name="Konstantinidis K.T."/>
            <person name="Eloe-Fadrosh E.A."/>
            <person name="Kyrpides N.C."/>
            <person name="Woyke T."/>
        </authorList>
    </citation>
    <scope>NUCLEOTIDE SEQUENCE</scope>
    <source>
        <strain evidence="1">GVMAG-M-3300023174-3</strain>
    </source>
</reference>
<organism evidence="1">
    <name type="scientific">viral metagenome</name>
    <dbReference type="NCBI Taxonomy" id="1070528"/>
    <lineage>
        <taxon>unclassified sequences</taxon>
        <taxon>metagenomes</taxon>
        <taxon>organismal metagenomes</taxon>
    </lineage>
</organism>
<sequence>MSELLNRNERPLISWKGKTFQQITSSIRKNGNPSKYTNMANNRVFKATPLKHYRREIASAYDMSHCNVRTSTRIQEFDMPNGYIVTSKKGCGLANTLDFTITSNTSDRPGLCSTSCVLSPADNARRRVRSSGNIKKQYNPANNAATYYTDNRQYLESRVKTFGQNQYNYIRQGDPTLTPGDSLSVSNVYAGNGTTNCKKYRIPMDTSFSYVWIDAGTTVTVDVSAGYYDAGDLNSILHSKLAYKGHYYIQNNSKVKVMLLNIVYNTSKRVVELQTLHTGPSDSSKYTVPTQDGNNNLVTWTVPSTNVVPQFIINNNIFQSAIGFSAGTYPSSKSSVVDVVTTSKFSPGVTSRYQPVYYKPNNPQFAQQGAVSAGALTSRVRYDSITNSSASYKKAYGTSVANALAYGVPENGYTIKDKIGYPNKCYPVFTKEGLMKNARCPPVNHF</sequence>
<name>A0A6C0DPF2_9ZZZZ</name>
<accession>A0A6C0DPF2</accession>
<dbReference type="AlphaFoldDB" id="A0A6C0DPF2"/>
<proteinExistence type="predicted"/>
<dbReference type="EMBL" id="MN739650">
    <property type="protein sequence ID" value="QHT18202.1"/>
    <property type="molecule type" value="Genomic_DNA"/>
</dbReference>